<keyword evidence="7" id="KW-1185">Reference proteome</keyword>
<comment type="caution">
    <text evidence="6">The sequence shown here is derived from an EMBL/GenBank/DDBJ whole genome shotgun (WGS) entry which is preliminary data.</text>
</comment>
<evidence type="ECO:0000259" key="5">
    <source>
        <dbReference type="PROSITE" id="PS51063"/>
    </source>
</evidence>
<feature type="domain" description="HTH crp-type" evidence="5">
    <location>
        <begin position="145"/>
        <end position="208"/>
    </location>
</feature>
<dbReference type="CDD" id="cd00038">
    <property type="entry name" value="CAP_ED"/>
    <property type="match status" value="1"/>
</dbReference>
<dbReference type="Pfam" id="PF13545">
    <property type="entry name" value="HTH_Crp_2"/>
    <property type="match status" value="1"/>
</dbReference>
<feature type="domain" description="Cyclic nucleotide-binding" evidence="4">
    <location>
        <begin position="22"/>
        <end position="131"/>
    </location>
</feature>
<dbReference type="PROSITE" id="PS51063">
    <property type="entry name" value="HTH_CRP_2"/>
    <property type="match status" value="1"/>
</dbReference>
<dbReference type="PANTHER" id="PTHR24567:SF74">
    <property type="entry name" value="HTH-TYPE TRANSCRIPTIONAL REGULATOR ARCR"/>
    <property type="match status" value="1"/>
</dbReference>
<evidence type="ECO:0000256" key="1">
    <source>
        <dbReference type="ARBA" id="ARBA00023015"/>
    </source>
</evidence>
<gene>
    <name evidence="6" type="ORF">DYS74_04060</name>
</gene>
<dbReference type="AlphaFoldDB" id="A0A421BU20"/>
<evidence type="ECO:0000256" key="3">
    <source>
        <dbReference type="ARBA" id="ARBA00023163"/>
    </source>
</evidence>
<dbReference type="InterPro" id="IPR036390">
    <property type="entry name" value="WH_DNA-bd_sf"/>
</dbReference>
<dbReference type="GO" id="GO:0003700">
    <property type="term" value="F:DNA-binding transcription factor activity"/>
    <property type="evidence" value="ECO:0007669"/>
    <property type="project" value="TreeGrafter"/>
</dbReference>
<proteinExistence type="predicted"/>
<dbReference type="RefSeq" id="WP_121531197.1">
    <property type="nucleotide sequence ID" value="NZ_RCHI01000003.1"/>
</dbReference>
<dbReference type="SMART" id="SM00100">
    <property type="entry name" value="cNMP"/>
    <property type="match status" value="1"/>
</dbReference>
<dbReference type="InterPro" id="IPR036388">
    <property type="entry name" value="WH-like_DNA-bd_sf"/>
</dbReference>
<dbReference type="Pfam" id="PF00027">
    <property type="entry name" value="cNMP_binding"/>
    <property type="match status" value="1"/>
</dbReference>
<dbReference type="PANTHER" id="PTHR24567">
    <property type="entry name" value="CRP FAMILY TRANSCRIPTIONAL REGULATORY PROTEIN"/>
    <property type="match status" value="1"/>
</dbReference>
<dbReference type="EMBL" id="RCHI01000003">
    <property type="protein sequence ID" value="RLL71796.1"/>
    <property type="molecule type" value="Genomic_DNA"/>
</dbReference>
<dbReference type="InterPro" id="IPR012318">
    <property type="entry name" value="HTH_CRP"/>
</dbReference>
<dbReference type="Gene3D" id="1.10.10.10">
    <property type="entry name" value="Winged helix-like DNA-binding domain superfamily/Winged helix DNA-binding domain"/>
    <property type="match status" value="1"/>
</dbReference>
<keyword evidence="2" id="KW-0238">DNA-binding</keyword>
<dbReference type="InterPro" id="IPR000595">
    <property type="entry name" value="cNMP-bd_dom"/>
</dbReference>
<dbReference type="SUPFAM" id="SSF46785">
    <property type="entry name" value="Winged helix' DNA-binding domain"/>
    <property type="match status" value="1"/>
</dbReference>
<sequence length="218" mass="23325">MSDWIPDTPALSGLEPAARAALSALAPVTVPRGAVLFRPGEAVAGFALVLSGRIEVFLTGANGRELLLYAVEPGQSCVQTTLGLLGEAAYSGEAVTARDTRLVMVPRALFLQLMDSSPGFRRMVFAAFAERMEGMIRLMERVSFQSVDCRLAAFLTAQAQGGSLAATQQEIASQIGSAREVVSRRLESFERRGWVRRGRGRVEITDAAALARLALAEA</sequence>
<evidence type="ECO:0000313" key="7">
    <source>
        <dbReference type="Proteomes" id="UP000279673"/>
    </source>
</evidence>
<organism evidence="6 7">
    <name type="scientific">Paenirhodobacter hankyongi</name>
    <dbReference type="NCBI Taxonomy" id="2294033"/>
    <lineage>
        <taxon>Bacteria</taxon>
        <taxon>Pseudomonadati</taxon>
        <taxon>Pseudomonadota</taxon>
        <taxon>Alphaproteobacteria</taxon>
        <taxon>Rhodobacterales</taxon>
        <taxon>Rhodobacter group</taxon>
        <taxon>Paenirhodobacter</taxon>
    </lineage>
</organism>
<reference evidence="6 7" key="1">
    <citation type="submission" date="2018-10" db="EMBL/GenBank/DDBJ databases">
        <title>Rhodobacter sp . BO-81.</title>
        <authorList>
            <person name="Im W.T."/>
        </authorList>
    </citation>
    <scope>NUCLEOTIDE SEQUENCE [LARGE SCALE GENOMIC DNA]</scope>
    <source>
        <strain evidence="6 7">BO-81</strain>
    </source>
</reference>
<dbReference type="InterPro" id="IPR050397">
    <property type="entry name" value="Env_Response_Regulators"/>
</dbReference>
<dbReference type="InterPro" id="IPR014710">
    <property type="entry name" value="RmlC-like_jellyroll"/>
</dbReference>
<dbReference type="PROSITE" id="PS50042">
    <property type="entry name" value="CNMP_BINDING_3"/>
    <property type="match status" value="1"/>
</dbReference>
<accession>A0A421BU20</accession>
<dbReference type="GO" id="GO:0005829">
    <property type="term" value="C:cytosol"/>
    <property type="evidence" value="ECO:0007669"/>
    <property type="project" value="TreeGrafter"/>
</dbReference>
<name>A0A421BU20_9RHOB</name>
<dbReference type="InterPro" id="IPR018490">
    <property type="entry name" value="cNMP-bd_dom_sf"/>
</dbReference>
<dbReference type="Proteomes" id="UP000279673">
    <property type="component" value="Unassembled WGS sequence"/>
</dbReference>
<dbReference type="GO" id="GO:0003677">
    <property type="term" value="F:DNA binding"/>
    <property type="evidence" value="ECO:0007669"/>
    <property type="project" value="UniProtKB-KW"/>
</dbReference>
<evidence type="ECO:0000259" key="4">
    <source>
        <dbReference type="PROSITE" id="PS50042"/>
    </source>
</evidence>
<keyword evidence="3" id="KW-0804">Transcription</keyword>
<keyword evidence="1" id="KW-0805">Transcription regulation</keyword>
<evidence type="ECO:0000313" key="6">
    <source>
        <dbReference type="EMBL" id="RLL71796.1"/>
    </source>
</evidence>
<evidence type="ECO:0000256" key="2">
    <source>
        <dbReference type="ARBA" id="ARBA00023125"/>
    </source>
</evidence>
<protein>
    <submittedName>
        <fullName evidence="6">Crp/Fnr family transcriptional regulator</fullName>
    </submittedName>
</protein>
<dbReference type="SMART" id="SM00419">
    <property type="entry name" value="HTH_CRP"/>
    <property type="match status" value="1"/>
</dbReference>
<dbReference type="SUPFAM" id="SSF51206">
    <property type="entry name" value="cAMP-binding domain-like"/>
    <property type="match status" value="1"/>
</dbReference>
<dbReference type="Gene3D" id="2.60.120.10">
    <property type="entry name" value="Jelly Rolls"/>
    <property type="match status" value="1"/>
</dbReference>